<feature type="compositionally biased region" description="Low complexity" evidence="1">
    <location>
        <begin position="1"/>
        <end position="11"/>
    </location>
</feature>
<feature type="compositionally biased region" description="Polar residues" evidence="1">
    <location>
        <begin position="14"/>
        <end position="31"/>
    </location>
</feature>
<gene>
    <name evidence="2" type="ORF">EVAR_79359_1</name>
</gene>
<keyword evidence="3" id="KW-1185">Reference proteome</keyword>
<reference evidence="2 3" key="1">
    <citation type="journal article" date="2019" name="Commun. Biol.">
        <title>The bagworm genome reveals a unique fibroin gene that provides high tensile strength.</title>
        <authorList>
            <person name="Kono N."/>
            <person name="Nakamura H."/>
            <person name="Ohtoshi R."/>
            <person name="Tomita M."/>
            <person name="Numata K."/>
            <person name="Arakawa K."/>
        </authorList>
    </citation>
    <scope>NUCLEOTIDE SEQUENCE [LARGE SCALE GENOMIC DNA]</scope>
</reference>
<evidence type="ECO:0000313" key="2">
    <source>
        <dbReference type="EMBL" id="GBP13029.1"/>
    </source>
</evidence>
<sequence length="252" mass="27590">MFAGAATGAGAPLTPNNSNKGFDIKTTTPQTPRAVGGGVGVGFAQPRSRGVKSAETIYLLYSLYDDFRRGNVQVYTYVPRHEERSNESKIMCNVDTPTLALSVELDNVQAYIKVQCLVDENGEATRLSHLFGLPTPADALRLSPMIGLRARELVHSLKSVNVLCDRHARPPAPSRAGGARAQTNAAFLGYLRKDIDRGAPVPLFTNARWGYSRVMYSDAVGISPIRFRVDGRERTHARCQNLEITYGSLFSF</sequence>
<organism evidence="2 3">
    <name type="scientific">Eumeta variegata</name>
    <name type="common">Bagworm moth</name>
    <name type="synonym">Eumeta japonica</name>
    <dbReference type="NCBI Taxonomy" id="151549"/>
    <lineage>
        <taxon>Eukaryota</taxon>
        <taxon>Metazoa</taxon>
        <taxon>Ecdysozoa</taxon>
        <taxon>Arthropoda</taxon>
        <taxon>Hexapoda</taxon>
        <taxon>Insecta</taxon>
        <taxon>Pterygota</taxon>
        <taxon>Neoptera</taxon>
        <taxon>Endopterygota</taxon>
        <taxon>Lepidoptera</taxon>
        <taxon>Glossata</taxon>
        <taxon>Ditrysia</taxon>
        <taxon>Tineoidea</taxon>
        <taxon>Psychidae</taxon>
        <taxon>Oiketicinae</taxon>
        <taxon>Eumeta</taxon>
    </lineage>
</organism>
<name>A0A4C1TET7_EUMVA</name>
<comment type="caution">
    <text evidence="2">The sequence shown here is derived from an EMBL/GenBank/DDBJ whole genome shotgun (WGS) entry which is preliminary data.</text>
</comment>
<evidence type="ECO:0000256" key="1">
    <source>
        <dbReference type="SAM" id="MobiDB-lite"/>
    </source>
</evidence>
<dbReference type="AlphaFoldDB" id="A0A4C1TET7"/>
<proteinExistence type="predicted"/>
<accession>A0A4C1TET7</accession>
<protein>
    <submittedName>
        <fullName evidence="2">Uncharacterized protein</fullName>
    </submittedName>
</protein>
<feature type="region of interest" description="Disordered" evidence="1">
    <location>
        <begin position="1"/>
        <end position="39"/>
    </location>
</feature>
<evidence type="ECO:0000313" key="3">
    <source>
        <dbReference type="Proteomes" id="UP000299102"/>
    </source>
</evidence>
<dbReference type="Proteomes" id="UP000299102">
    <property type="component" value="Unassembled WGS sequence"/>
</dbReference>
<dbReference type="EMBL" id="BGZK01000054">
    <property type="protein sequence ID" value="GBP13029.1"/>
    <property type="molecule type" value="Genomic_DNA"/>
</dbReference>